<sequence>MTTAALNADSSGSNLSGSNTGAPQPPSVQVRRADPFGLIARYLFRNLALSTLLLTAGLSFAIWLTQSLKFLELAVNGATGLRLFLTIVILTLPSSIAVILPIALLLVVLFIYNKLTMESELIVLRAAGLSHWSLARPAAVLGVIVAISVFILNAWVAPNANRTVKNILEAVRSGYGAVLLRDGVFNTLSERLTVYVGKRQANGELLNLVIHQEPADARAMTFFCKRGVLVDDPRPRMLVYECTRSDIDAVSGRVNTLTFDRYAVDIDLVQEQTTERFREASERTLFELFDVGNDEDVRLEPRIKRLFLAEAHARLSSPFYALAFCGIAVAAMLSGAYDRRGQLRRILFASLIALAVQACAMSLSNLARISVLAVPLLYLCAALPVVAGVMLLHRGNGGRLGPFERFFPRKKATPE</sequence>
<name>A0A8S8XBM4_9PROT</name>
<feature type="transmembrane region" description="Helical" evidence="7">
    <location>
        <begin position="42"/>
        <end position="63"/>
    </location>
</feature>
<feature type="transmembrane region" description="Helical" evidence="7">
    <location>
        <begin position="319"/>
        <end position="337"/>
    </location>
</feature>
<dbReference type="AlphaFoldDB" id="A0A8S8XBM4"/>
<dbReference type="InterPro" id="IPR005495">
    <property type="entry name" value="LptG/LptF_permease"/>
</dbReference>
<dbReference type="Pfam" id="PF03739">
    <property type="entry name" value="LptF_LptG"/>
    <property type="match status" value="1"/>
</dbReference>
<comment type="subcellular location">
    <subcellularLocation>
        <location evidence="1">Cell membrane</location>
        <topology evidence="1">Multi-pass membrane protein</topology>
    </subcellularLocation>
</comment>
<feature type="compositionally biased region" description="Low complexity" evidence="6">
    <location>
        <begin position="1"/>
        <end position="22"/>
    </location>
</feature>
<evidence type="ECO:0000256" key="6">
    <source>
        <dbReference type="SAM" id="MobiDB-lite"/>
    </source>
</evidence>
<evidence type="ECO:0000256" key="1">
    <source>
        <dbReference type="ARBA" id="ARBA00004651"/>
    </source>
</evidence>
<dbReference type="RefSeq" id="WP_420242556.1">
    <property type="nucleotide sequence ID" value="NZ_BOPV01000001.1"/>
</dbReference>
<evidence type="ECO:0000256" key="5">
    <source>
        <dbReference type="ARBA" id="ARBA00023136"/>
    </source>
</evidence>
<evidence type="ECO:0000256" key="2">
    <source>
        <dbReference type="ARBA" id="ARBA00022475"/>
    </source>
</evidence>
<keyword evidence="5 7" id="KW-0472">Membrane</keyword>
<protein>
    <submittedName>
        <fullName evidence="8">LPS export ABC transporter permease LptF</fullName>
    </submittedName>
</protein>
<evidence type="ECO:0000313" key="8">
    <source>
        <dbReference type="EMBL" id="GIL39452.1"/>
    </source>
</evidence>
<dbReference type="EMBL" id="BOPV01000001">
    <property type="protein sequence ID" value="GIL39452.1"/>
    <property type="molecule type" value="Genomic_DNA"/>
</dbReference>
<keyword evidence="2" id="KW-1003">Cell membrane</keyword>
<feature type="transmembrane region" description="Helical" evidence="7">
    <location>
        <begin position="369"/>
        <end position="392"/>
    </location>
</feature>
<feature type="transmembrane region" description="Helical" evidence="7">
    <location>
        <begin position="83"/>
        <end position="112"/>
    </location>
</feature>
<keyword evidence="4 7" id="KW-1133">Transmembrane helix</keyword>
<dbReference type="GO" id="GO:0043190">
    <property type="term" value="C:ATP-binding cassette (ABC) transporter complex"/>
    <property type="evidence" value="ECO:0007669"/>
    <property type="project" value="TreeGrafter"/>
</dbReference>
<proteinExistence type="predicted"/>
<reference evidence="8" key="1">
    <citation type="submission" date="2021-02" db="EMBL/GenBank/DDBJ databases">
        <title>Genome sequence of Rhodospirillales sp. strain TMPK1 isolated from soil.</title>
        <authorList>
            <person name="Nakai R."/>
            <person name="Kusada H."/>
            <person name="Tamaki H."/>
        </authorList>
    </citation>
    <scope>NUCLEOTIDE SEQUENCE</scope>
    <source>
        <strain evidence="8">TMPK1</strain>
    </source>
</reference>
<evidence type="ECO:0000313" key="9">
    <source>
        <dbReference type="Proteomes" id="UP000681075"/>
    </source>
</evidence>
<feature type="transmembrane region" description="Helical" evidence="7">
    <location>
        <begin position="133"/>
        <end position="156"/>
    </location>
</feature>
<dbReference type="GO" id="GO:0015920">
    <property type="term" value="P:lipopolysaccharide transport"/>
    <property type="evidence" value="ECO:0007669"/>
    <property type="project" value="TreeGrafter"/>
</dbReference>
<accession>A0A8S8XBM4</accession>
<keyword evidence="3 7" id="KW-0812">Transmembrane</keyword>
<comment type="caution">
    <text evidence="8">The sequence shown here is derived from an EMBL/GenBank/DDBJ whole genome shotgun (WGS) entry which is preliminary data.</text>
</comment>
<organism evidence="8 9">
    <name type="scientific">Roseiterribacter gracilis</name>
    <dbReference type="NCBI Taxonomy" id="2812848"/>
    <lineage>
        <taxon>Bacteria</taxon>
        <taxon>Pseudomonadati</taxon>
        <taxon>Pseudomonadota</taxon>
        <taxon>Alphaproteobacteria</taxon>
        <taxon>Rhodospirillales</taxon>
        <taxon>Roseiterribacteraceae</taxon>
        <taxon>Roseiterribacter</taxon>
    </lineage>
</organism>
<evidence type="ECO:0000256" key="7">
    <source>
        <dbReference type="SAM" id="Phobius"/>
    </source>
</evidence>
<dbReference type="Proteomes" id="UP000681075">
    <property type="component" value="Unassembled WGS sequence"/>
</dbReference>
<keyword evidence="9" id="KW-1185">Reference proteome</keyword>
<feature type="region of interest" description="Disordered" evidence="6">
    <location>
        <begin position="1"/>
        <end position="29"/>
    </location>
</feature>
<evidence type="ECO:0000256" key="4">
    <source>
        <dbReference type="ARBA" id="ARBA00022989"/>
    </source>
</evidence>
<dbReference type="PANTHER" id="PTHR33529">
    <property type="entry name" value="SLR0882 PROTEIN-RELATED"/>
    <property type="match status" value="1"/>
</dbReference>
<evidence type="ECO:0000256" key="3">
    <source>
        <dbReference type="ARBA" id="ARBA00022692"/>
    </source>
</evidence>
<feature type="transmembrane region" description="Helical" evidence="7">
    <location>
        <begin position="346"/>
        <end position="363"/>
    </location>
</feature>
<dbReference type="PANTHER" id="PTHR33529:SF6">
    <property type="entry name" value="YJGP_YJGQ FAMILY PERMEASE"/>
    <property type="match status" value="1"/>
</dbReference>
<gene>
    <name evidence="8" type="ORF">TMPK1_16890</name>
</gene>